<evidence type="ECO:0000256" key="3">
    <source>
        <dbReference type="SAM" id="MobiDB-lite"/>
    </source>
</evidence>
<evidence type="ECO:0000256" key="2">
    <source>
        <dbReference type="RuleBase" id="RU004020"/>
    </source>
</evidence>
<dbReference type="AlphaFoldDB" id="A0A8T1VCN6"/>
<gene>
    <name evidence="5" type="primary">HSR1_1</name>
    <name evidence="5" type="ORF">PHYPSEUDO_010678</name>
</gene>
<dbReference type="PANTHER" id="PTHR10015:SF206">
    <property type="entry name" value="HSF-TYPE DNA-BINDING DOMAIN-CONTAINING PROTEIN"/>
    <property type="match status" value="1"/>
</dbReference>
<name>A0A8T1VCN6_9STRA</name>
<evidence type="ECO:0000313" key="5">
    <source>
        <dbReference type="EMBL" id="KAG7378020.1"/>
    </source>
</evidence>
<evidence type="ECO:0000313" key="6">
    <source>
        <dbReference type="Proteomes" id="UP000694044"/>
    </source>
</evidence>
<feature type="region of interest" description="Disordered" evidence="3">
    <location>
        <begin position="98"/>
        <end position="127"/>
    </location>
</feature>
<organism evidence="5 6">
    <name type="scientific">Phytophthora pseudosyringae</name>
    <dbReference type="NCBI Taxonomy" id="221518"/>
    <lineage>
        <taxon>Eukaryota</taxon>
        <taxon>Sar</taxon>
        <taxon>Stramenopiles</taxon>
        <taxon>Oomycota</taxon>
        <taxon>Peronosporomycetes</taxon>
        <taxon>Peronosporales</taxon>
        <taxon>Peronosporaceae</taxon>
        <taxon>Phytophthora</taxon>
    </lineage>
</organism>
<proteinExistence type="inferred from homology"/>
<evidence type="ECO:0000256" key="1">
    <source>
        <dbReference type="ARBA" id="ARBA00023125"/>
    </source>
</evidence>
<dbReference type="Proteomes" id="UP000694044">
    <property type="component" value="Unassembled WGS sequence"/>
</dbReference>
<accession>A0A8T1VCN6</accession>
<reference evidence="5" key="1">
    <citation type="submission" date="2021-02" db="EMBL/GenBank/DDBJ databases">
        <authorList>
            <person name="Palmer J.M."/>
        </authorList>
    </citation>
    <scope>NUCLEOTIDE SEQUENCE</scope>
    <source>
        <strain evidence="5">SCRP734</strain>
    </source>
</reference>
<dbReference type="OrthoDB" id="70209at2759"/>
<sequence length="285" mass="30871">MQAPALPAIATAFVRKLYRILDQESAAVIAWDADGASFVLLDCEALEAHVLPRYFRGRLSAFRQQLKEHSFTAVAAERGQERYRHPFFRRGCPEQLNQISHTPLPRKRPPRKKKRKQPPESAAVVASDVKIGKSGASSRWVHQVVQQEPEPELRHAVVDPAVLAGNPLFAQDDSLDGFVQGLAGEGLPVPLTDSIVLPTKDEAMSQDVMEALLALLSTSLSTDGRGAATVASTTSANSTSSTNIFAEGRPPVVLPPLPPGIVENGQFSDDTLNNLLRWVSANGTQ</sequence>
<keyword evidence="1" id="KW-0238">DNA-binding</keyword>
<keyword evidence="6" id="KW-1185">Reference proteome</keyword>
<comment type="similarity">
    <text evidence="2">Belongs to the HSF family.</text>
</comment>
<dbReference type="GO" id="GO:0043565">
    <property type="term" value="F:sequence-specific DNA binding"/>
    <property type="evidence" value="ECO:0007669"/>
    <property type="project" value="InterPro"/>
</dbReference>
<protein>
    <submittedName>
        <fullName evidence="5">Transcription factor Hsr1</fullName>
    </submittedName>
</protein>
<dbReference type="PANTHER" id="PTHR10015">
    <property type="entry name" value="HEAT SHOCK TRANSCRIPTION FACTOR"/>
    <property type="match status" value="1"/>
</dbReference>
<feature type="domain" description="HSF-type DNA-binding" evidence="4">
    <location>
        <begin position="9"/>
        <end position="102"/>
    </location>
</feature>
<dbReference type="GO" id="GO:0003700">
    <property type="term" value="F:DNA-binding transcription factor activity"/>
    <property type="evidence" value="ECO:0007669"/>
    <property type="project" value="InterPro"/>
</dbReference>
<feature type="compositionally biased region" description="Basic residues" evidence="3">
    <location>
        <begin position="104"/>
        <end position="116"/>
    </location>
</feature>
<evidence type="ECO:0000259" key="4">
    <source>
        <dbReference type="SMART" id="SM00415"/>
    </source>
</evidence>
<dbReference type="EMBL" id="JAGDFM010000460">
    <property type="protein sequence ID" value="KAG7378020.1"/>
    <property type="molecule type" value="Genomic_DNA"/>
</dbReference>
<comment type="caution">
    <text evidence="5">The sequence shown here is derived from an EMBL/GenBank/DDBJ whole genome shotgun (WGS) entry which is preliminary data.</text>
</comment>
<dbReference type="SMART" id="SM00415">
    <property type="entry name" value="HSF"/>
    <property type="match status" value="1"/>
</dbReference>
<dbReference type="Pfam" id="PF00447">
    <property type="entry name" value="HSF_DNA-bind"/>
    <property type="match status" value="1"/>
</dbReference>
<dbReference type="InterPro" id="IPR000232">
    <property type="entry name" value="HSF_DNA-bd"/>
</dbReference>